<organism evidence="2 3">
    <name type="scientific">Dendrobium thyrsiflorum</name>
    <name type="common">Pinecone-like raceme dendrobium</name>
    <name type="synonym">Orchid</name>
    <dbReference type="NCBI Taxonomy" id="117978"/>
    <lineage>
        <taxon>Eukaryota</taxon>
        <taxon>Viridiplantae</taxon>
        <taxon>Streptophyta</taxon>
        <taxon>Embryophyta</taxon>
        <taxon>Tracheophyta</taxon>
        <taxon>Spermatophyta</taxon>
        <taxon>Magnoliopsida</taxon>
        <taxon>Liliopsida</taxon>
        <taxon>Asparagales</taxon>
        <taxon>Orchidaceae</taxon>
        <taxon>Epidendroideae</taxon>
        <taxon>Malaxideae</taxon>
        <taxon>Dendrobiinae</taxon>
        <taxon>Dendrobium</taxon>
    </lineage>
</organism>
<name>A0ABD0UD86_DENTH</name>
<keyword evidence="1" id="KW-0472">Membrane</keyword>
<feature type="transmembrane region" description="Helical" evidence="1">
    <location>
        <begin position="77"/>
        <end position="100"/>
    </location>
</feature>
<feature type="transmembrane region" description="Helical" evidence="1">
    <location>
        <begin position="41"/>
        <end position="65"/>
    </location>
</feature>
<proteinExistence type="predicted"/>
<dbReference type="AlphaFoldDB" id="A0ABD0UD86"/>
<reference evidence="2 3" key="1">
    <citation type="journal article" date="2024" name="Plant Biotechnol. J.">
        <title>Dendrobium thyrsiflorum genome and its molecular insights into genes involved in important horticultural traits.</title>
        <authorList>
            <person name="Chen B."/>
            <person name="Wang J.Y."/>
            <person name="Zheng P.J."/>
            <person name="Li K.L."/>
            <person name="Liang Y.M."/>
            <person name="Chen X.F."/>
            <person name="Zhang C."/>
            <person name="Zhao X."/>
            <person name="He X."/>
            <person name="Zhang G.Q."/>
            <person name="Liu Z.J."/>
            <person name="Xu Q."/>
        </authorList>
    </citation>
    <scope>NUCLEOTIDE SEQUENCE [LARGE SCALE GENOMIC DNA]</scope>
    <source>
        <strain evidence="2">GZMU011</strain>
    </source>
</reference>
<dbReference type="EMBL" id="JANQDX010000017">
    <property type="protein sequence ID" value="KAL0908143.1"/>
    <property type="molecule type" value="Genomic_DNA"/>
</dbReference>
<evidence type="ECO:0000313" key="3">
    <source>
        <dbReference type="Proteomes" id="UP001552299"/>
    </source>
</evidence>
<comment type="caution">
    <text evidence="2">The sequence shown here is derived from an EMBL/GenBank/DDBJ whole genome shotgun (WGS) entry which is preliminary data.</text>
</comment>
<accession>A0ABD0UD86</accession>
<protein>
    <submittedName>
        <fullName evidence="2">Uncharacterized protein</fullName>
    </submittedName>
</protein>
<sequence>MVCGGGGGSSDFCSAGGGYFCGGCGSRTGIRWVLFWLIWYWWMWCVFCWLWLLLAYAGLGCWWVYNLKFVLWHIGYLSVSVTIWIWVLCLQVLVLVLGNVRLVTFMLSCVFWGLDFGFPFFYWLFFYGLQYLLLVRAEFS</sequence>
<evidence type="ECO:0000256" key="1">
    <source>
        <dbReference type="SAM" id="Phobius"/>
    </source>
</evidence>
<gene>
    <name evidence="2" type="ORF">M5K25_022617</name>
</gene>
<evidence type="ECO:0000313" key="2">
    <source>
        <dbReference type="EMBL" id="KAL0908143.1"/>
    </source>
</evidence>
<keyword evidence="1" id="KW-1133">Transmembrane helix</keyword>
<keyword evidence="1" id="KW-0812">Transmembrane</keyword>
<keyword evidence="3" id="KW-1185">Reference proteome</keyword>
<dbReference type="Proteomes" id="UP001552299">
    <property type="component" value="Unassembled WGS sequence"/>
</dbReference>